<accession>A0A6A6VIS7</accession>
<name>A0A6A6VIS7_9PLEO</name>
<keyword evidence="2" id="KW-1185">Reference proteome</keyword>
<protein>
    <submittedName>
        <fullName evidence="1">Uncharacterized protein</fullName>
    </submittedName>
</protein>
<dbReference type="InterPro" id="IPR011042">
    <property type="entry name" value="6-blade_b-propeller_TolB-like"/>
</dbReference>
<dbReference type="EMBL" id="MU006567">
    <property type="protein sequence ID" value="KAF2749111.1"/>
    <property type="molecule type" value="Genomic_DNA"/>
</dbReference>
<dbReference type="Proteomes" id="UP000799440">
    <property type="component" value="Unassembled WGS sequence"/>
</dbReference>
<sequence>MGIDGVRYFSSTLYYTNVSRNSFHKVALDAAGKTVDDIGPASCRKSRQTAKLPIWRRFQVLLLARWGGWRRIGIRCNVMV</sequence>
<proteinExistence type="predicted"/>
<dbReference type="Gene3D" id="2.120.10.30">
    <property type="entry name" value="TolB, C-terminal domain"/>
    <property type="match status" value="1"/>
</dbReference>
<organism evidence="1 2">
    <name type="scientific">Sporormia fimetaria CBS 119925</name>
    <dbReference type="NCBI Taxonomy" id="1340428"/>
    <lineage>
        <taxon>Eukaryota</taxon>
        <taxon>Fungi</taxon>
        <taxon>Dikarya</taxon>
        <taxon>Ascomycota</taxon>
        <taxon>Pezizomycotina</taxon>
        <taxon>Dothideomycetes</taxon>
        <taxon>Pleosporomycetidae</taxon>
        <taxon>Pleosporales</taxon>
        <taxon>Sporormiaceae</taxon>
        <taxon>Sporormia</taxon>
    </lineage>
</organism>
<dbReference type="OrthoDB" id="3756138at2759"/>
<evidence type="ECO:0000313" key="1">
    <source>
        <dbReference type="EMBL" id="KAF2749111.1"/>
    </source>
</evidence>
<dbReference type="AlphaFoldDB" id="A0A6A6VIS7"/>
<reference evidence="1" key="1">
    <citation type="journal article" date="2020" name="Stud. Mycol.">
        <title>101 Dothideomycetes genomes: a test case for predicting lifestyles and emergence of pathogens.</title>
        <authorList>
            <person name="Haridas S."/>
            <person name="Albert R."/>
            <person name="Binder M."/>
            <person name="Bloem J."/>
            <person name="Labutti K."/>
            <person name="Salamov A."/>
            <person name="Andreopoulos B."/>
            <person name="Baker S."/>
            <person name="Barry K."/>
            <person name="Bills G."/>
            <person name="Bluhm B."/>
            <person name="Cannon C."/>
            <person name="Castanera R."/>
            <person name="Culley D."/>
            <person name="Daum C."/>
            <person name="Ezra D."/>
            <person name="Gonzalez J."/>
            <person name="Henrissat B."/>
            <person name="Kuo A."/>
            <person name="Liang C."/>
            <person name="Lipzen A."/>
            <person name="Lutzoni F."/>
            <person name="Magnuson J."/>
            <person name="Mondo S."/>
            <person name="Nolan M."/>
            <person name="Ohm R."/>
            <person name="Pangilinan J."/>
            <person name="Park H.-J."/>
            <person name="Ramirez L."/>
            <person name="Alfaro M."/>
            <person name="Sun H."/>
            <person name="Tritt A."/>
            <person name="Yoshinaga Y."/>
            <person name="Zwiers L.-H."/>
            <person name="Turgeon B."/>
            <person name="Goodwin S."/>
            <person name="Spatafora J."/>
            <person name="Crous P."/>
            <person name="Grigoriev I."/>
        </authorList>
    </citation>
    <scope>NUCLEOTIDE SEQUENCE</scope>
    <source>
        <strain evidence="1">CBS 119925</strain>
    </source>
</reference>
<gene>
    <name evidence="1" type="ORF">M011DRAFT_325968</name>
</gene>
<evidence type="ECO:0000313" key="2">
    <source>
        <dbReference type="Proteomes" id="UP000799440"/>
    </source>
</evidence>